<reference evidence="2" key="1">
    <citation type="thesis" date="2020" institute="ProQuest LLC" country="789 East Eisenhower Parkway, Ann Arbor, MI, USA">
        <title>Comparative Genomics and Chromosome Evolution.</title>
        <authorList>
            <person name="Mudd A.B."/>
        </authorList>
    </citation>
    <scope>NUCLEOTIDE SEQUENCE</scope>
    <source>
        <strain evidence="2">HN-11 Male</strain>
        <tissue evidence="2">Kidney and liver</tissue>
    </source>
</reference>
<accession>A0A8J6KFA7</accession>
<comment type="caution">
    <text evidence="2">The sequence shown here is derived from an EMBL/GenBank/DDBJ whole genome shotgun (WGS) entry which is preliminary data.</text>
</comment>
<sequence>MHYKKDNQVFCRRQHTERSHGSTDADGAAVNSWNRTLPSQKDTERENGILKENETSVGLYPTFWGKKRKTNLEPCFTVCFASSPAGREIIQINTLQTCVWYPQAEAVLCMQQVMPTGHVHCDGNHFMRTEHYTSRGTITYVGHLSKTSTVTP</sequence>
<proteinExistence type="predicted"/>
<feature type="region of interest" description="Disordered" evidence="1">
    <location>
        <begin position="13"/>
        <end position="47"/>
    </location>
</feature>
<evidence type="ECO:0000313" key="2">
    <source>
        <dbReference type="EMBL" id="KAG9486859.1"/>
    </source>
</evidence>
<evidence type="ECO:0000313" key="3">
    <source>
        <dbReference type="Proteomes" id="UP000770717"/>
    </source>
</evidence>
<feature type="compositionally biased region" description="Basic and acidic residues" evidence="1">
    <location>
        <begin position="14"/>
        <end position="23"/>
    </location>
</feature>
<dbReference type="AlphaFoldDB" id="A0A8J6KFA7"/>
<dbReference type="EMBL" id="WNTK01000003">
    <property type="protein sequence ID" value="KAG9486859.1"/>
    <property type="molecule type" value="Genomic_DNA"/>
</dbReference>
<organism evidence="2 3">
    <name type="scientific">Eleutherodactylus coqui</name>
    <name type="common">Puerto Rican coqui</name>
    <dbReference type="NCBI Taxonomy" id="57060"/>
    <lineage>
        <taxon>Eukaryota</taxon>
        <taxon>Metazoa</taxon>
        <taxon>Chordata</taxon>
        <taxon>Craniata</taxon>
        <taxon>Vertebrata</taxon>
        <taxon>Euteleostomi</taxon>
        <taxon>Amphibia</taxon>
        <taxon>Batrachia</taxon>
        <taxon>Anura</taxon>
        <taxon>Neobatrachia</taxon>
        <taxon>Hyloidea</taxon>
        <taxon>Eleutherodactylidae</taxon>
        <taxon>Eleutherodactylinae</taxon>
        <taxon>Eleutherodactylus</taxon>
        <taxon>Eleutherodactylus</taxon>
    </lineage>
</organism>
<gene>
    <name evidence="2" type="ORF">GDO78_006971</name>
</gene>
<evidence type="ECO:0000256" key="1">
    <source>
        <dbReference type="SAM" id="MobiDB-lite"/>
    </source>
</evidence>
<keyword evidence="3" id="KW-1185">Reference proteome</keyword>
<feature type="compositionally biased region" description="Polar residues" evidence="1">
    <location>
        <begin position="31"/>
        <end position="40"/>
    </location>
</feature>
<dbReference type="Proteomes" id="UP000770717">
    <property type="component" value="Unassembled WGS sequence"/>
</dbReference>
<protein>
    <submittedName>
        <fullName evidence="2">Uncharacterized protein</fullName>
    </submittedName>
</protein>
<name>A0A8J6KFA7_ELECQ</name>